<feature type="compositionally biased region" description="Basic and acidic residues" evidence="1">
    <location>
        <begin position="326"/>
        <end position="343"/>
    </location>
</feature>
<name>A0A843WDF6_COLES</name>
<protein>
    <recommendedName>
        <fullName evidence="2">Putative plant transposon protein domain-containing protein</fullName>
    </recommendedName>
</protein>
<feature type="non-terminal residue" evidence="3">
    <location>
        <position position="1"/>
    </location>
</feature>
<sequence length="855" mass="95448">KTVDFKKFKGKLSEVNTMVERIGWKSLCEIQEPVYKDLIKAFYMTLKDQNNGSLKASVKGVEIEITEDSLAEILGCTKQGHKLTERIDRETQRLGIIGPLGNIVKKSLDVNQLAARKRIIHSIITTIITPRAGTHSIISSRDGNLLFWAIQGHPVNLPAVIMERMRNSSNLKESLPYGPLLTVLFKKKNIELEDEMATPHKEKIGISTLKRAHYKLVNPSEQIWNKEKVPNCIHEIFPDRIDTEYGQREAEEVEAEPQAVDVQPEVQEPPAEVQPTVPSPSADERREGKEALHLSPATTLINVLADISGSAEGEREEMPSSDQMPEQEHVREEARVLPKKTQDQGESTSTVDVLNEIKECLGKLQMQITQVDVKVDMLAQEVSEIKNKMDQRQAEPTEEPPVSKTSAAKLSEQTSAPAQQKSSPVIASQEATAIAEDIHQTAEEKGTPKLSSLEKPLGEIFKRKRRLVKKASKVRHRPMQLSIQKGANSAAAHQREPSDIKQEGFLQDNTDNMHASYVYKRRKLRNSVVLLSEDNDVGSMKGRSACNSSPKSGCISLEKFNHHVQGIPTLSISTSSSIRSPTHKPIDVLTSQPDDTRYLLFSSDHAMEEQRQPVDKAHQLASEYKSLKDSCSSSKSNMGQVSSLKNTEMDDDEECSLSSKAIVEPSVKHGSARDTCISALVSCDQPGDHPNNSVCSSVDEFFGNDTLCLSCKLCGLRKLPVDDWYCQPCLWKKPKLLPETLSGKLFSIMSKKQRKKVLQDKLGPILCMLEDTNPYTSGVRIGKDFQVEVPEWTGPLIDDDDYFDEPLELGPAECYSLNGWSIKRSSRPSSIGNWLQCRAMIKNEDEGVVCGKWRR</sequence>
<dbReference type="Proteomes" id="UP000652761">
    <property type="component" value="Unassembled WGS sequence"/>
</dbReference>
<dbReference type="EMBL" id="NMUH01002603">
    <property type="protein sequence ID" value="MQM01010.1"/>
    <property type="molecule type" value="Genomic_DNA"/>
</dbReference>
<gene>
    <name evidence="3" type="ORF">Taro_033754</name>
</gene>
<dbReference type="OrthoDB" id="787137at2759"/>
<organism evidence="3 4">
    <name type="scientific">Colocasia esculenta</name>
    <name type="common">Wild taro</name>
    <name type="synonym">Arum esculentum</name>
    <dbReference type="NCBI Taxonomy" id="4460"/>
    <lineage>
        <taxon>Eukaryota</taxon>
        <taxon>Viridiplantae</taxon>
        <taxon>Streptophyta</taxon>
        <taxon>Embryophyta</taxon>
        <taxon>Tracheophyta</taxon>
        <taxon>Spermatophyta</taxon>
        <taxon>Magnoliopsida</taxon>
        <taxon>Liliopsida</taxon>
        <taxon>Araceae</taxon>
        <taxon>Aroideae</taxon>
        <taxon>Colocasieae</taxon>
        <taxon>Colocasia</taxon>
    </lineage>
</organism>
<reference evidence="3" key="1">
    <citation type="submission" date="2017-07" db="EMBL/GenBank/DDBJ databases">
        <title>Taro Niue Genome Assembly and Annotation.</title>
        <authorList>
            <person name="Atibalentja N."/>
            <person name="Keating K."/>
            <person name="Fields C.J."/>
        </authorList>
    </citation>
    <scope>NUCLEOTIDE SEQUENCE</scope>
    <source>
        <strain evidence="3">Niue_2</strain>
        <tissue evidence="3">Leaf</tissue>
    </source>
</reference>
<feature type="region of interest" description="Disordered" evidence="1">
    <location>
        <begin position="248"/>
        <end position="297"/>
    </location>
</feature>
<evidence type="ECO:0000313" key="3">
    <source>
        <dbReference type="EMBL" id="MQM01010.1"/>
    </source>
</evidence>
<proteinExistence type="predicted"/>
<feature type="domain" description="Putative plant transposon protein" evidence="2">
    <location>
        <begin position="21"/>
        <end position="190"/>
    </location>
</feature>
<feature type="compositionally biased region" description="Basic and acidic residues" evidence="1">
    <location>
        <begin position="282"/>
        <end position="292"/>
    </location>
</feature>
<evidence type="ECO:0000313" key="4">
    <source>
        <dbReference type="Proteomes" id="UP000652761"/>
    </source>
</evidence>
<keyword evidence="4" id="KW-1185">Reference proteome</keyword>
<comment type="caution">
    <text evidence="3">The sequence shown here is derived from an EMBL/GenBank/DDBJ whole genome shotgun (WGS) entry which is preliminary data.</text>
</comment>
<dbReference type="InterPro" id="IPR046796">
    <property type="entry name" value="Transposase_32_dom"/>
</dbReference>
<accession>A0A843WDF6</accession>
<feature type="compositionally biased region" description="Low complexity" evidence="1">
    <location>
        <begin position="256"/>
        <end position="276"/>
    </location>
</feature>
<feature type="compositionally biased region" description="Polar residues" evidence="1">
    <location>
        <begin position="403"/>
        <end position="424"/>
    </location>
</feature>
<evidence type="ECO:0000256" key="1">
    <source>
        <dbReference type="SAM" id="MobiDB-lite"/>
    </source>
</evidence>
<feature type="compositionally biased region" description="Basic and acidic residues" evidence="1">
    <location>
        <begin position="386"/>
        <end position="395"/>
    </location>
</feature>
<evidence type="ECO:0000259" key="2">
    <source>
        <dbReference type="Pfam" id="PF20167"/>
    </source>
</evidence>
<dbReference type="AlphaFoldDB" id="A0A843WDF6"/>
<dbReference type="Pfam" id="PF20167">
    <property type="entry name" value="Transposase_32"/>
    <property type="match status" value="1"/>
</dbReference>
<feature type="region of interest" description="Disordered" evidence="1">
    <location>
        <begin position="310"/>
        <end position="350"/>
    </location>
</feature>
<feature type="region of interest" description="Disordered" evidence="1">
    <location>
        <begin position="386"/>
        <end position="424"/>
    </location>
</feature>